<evidence type="ECO:0000313" key="10">
    <source>
        <dbReference type="Proteomes" id="UP000199068"/>
    </source>
</evidence>
<dbReference type="Pfam" id="PF05343">
    <property type="entry name" value="Peptidase_M42"/>
    <property type="match status" value="1"/>
</dbReference>
<dbReference type="Proteomes" id="UP000199068">
    <property type="component" value="Unassembled WGS sequence"/>
</dbReference>
<feature type="binding site" evidence="8">
    <location>
        <position position="213"/>
    </location>
    <ligand>
        <name>Zn(2+)</name>
        <dbReference type="ChEBI" id="CHEBI:29105"/>
        <label>2</label>
    </ligand>
</feature>
<evidence type="ECO:0000256" key="5">
    <source>
        <dbReference type="ARBA" id="ARBA00022801"/>
    </source>
</evidence>
<evidence type="ECO:0000313" key="9">
    <source>
        <dbReference type="EMBL" id="SDL68221.1"/>
    </source>
</evidence>
<keyword evidence="4 8" id="KW-0479">Metal-binding</keyword>
<organism evidence="9 10">
    <name type="scientific">Romboutsia lituseburensis DSM 797</name>
    <dbReference type="NCBI Taxonomy" id="1121325"/>
    <lineage>
        <taxon>Bacteria</taxon>
        <taxon>Bacillati</taxon>
        <taxon>Bacillota</taxon>
        <taxon>Clostridia</taxon>
        <taxon>Peptostreptococcales</taxon>
        <taxon>Peptostreptococcaceae</taxon>
        <taxon>Romboutsia</taxon>
    </lineage>
</organism>
<dbReference type="GO" id="GO:0004177">
    <property type="term" value="F:aminopeptidase activity"/>
    <property type="evidence" value="ECO:0007669"/>
    <property type="project" value="UniProtKB-UniRule"/>
</dbReference>
<dbReference type="PANTHER" id="PTHR32481">
    <property type="entry name" value="AMINOPEPTIDASE"/>
    <property type="match status" value="1"/>
</dbReference>
<reference evidence="9 10" key="1">
    <citation type="submission" date="2016-10" db="EMBL/GenBank/DDBJ databases">
        <authorList>
            <person name="de Groot N.N."/>
        </authorList>
    </citation>
    <scope>NUCLEOTIDE SEQUENCE [LARGE SCALE GENOMIC DNA]</scope>
    <source>
        <strain evidence="9 10">DSM 797</strain>
    </source>
</reference>
<dbReference type="STRING" id="1121325.SAMN04515677_10333"/>
<protein>
    <submittedName>
        <fullName evidence="9">Endoglucanase</fullName>
    </submittedName>
</protein>
<dbReference type="SUPFAM" id="SSF53187">
    <property type="entry name" value="Zn-dependent exopeptidases"/>
    <property type="match status" value="1"/>
</dbReference>
<keyword evidence="5" id="KW-0378">Hydrolase</keyword>
<evidence type="ECO:0000256" key="4">
    <source>
        <dbReference type="ARBA" id="ARBA00022723"/>
    </source>
</evidence>
<evidence type="ECO:0000256" key="3">
    <source>
        <dbReference type="ARBA" id="ARBA00022670"/>
    </source>
</evidence>
<name>A0A1G9M2N0_9FIRM</name>
<sequence length="360" mass="39842">MDINLEMLKILTEADGTCGNEKEVRKIMKEYIKDYVDEIYTDKLGSLIAKKSFDKNFPRIMIAGHMDEIGFMVTGIDENGFLSFQPLGGWSTNVMGAQRVTVTTSRGRKIIGVINSRPFFTLPIEQRSKLPDMKDMYIDIGVNCKGEAELLGIMPGDMVTPYFEFNTMANPNYLLAKAWDNRVGCAIAIDVMKSLKDEKLPNELYSVGTVQEEVGCRGSKTASYMVNPDIGFSIDVGVSSDTPGVNKRDAVGELGKGPLINIYDGSMVGHSDLRNFVIKVAHELNIPYQFSYIPFGGTDAGSMHINLEGAPCLYLGIATRYIHSHAGIIHKDDYINTVKLLTEVIKRLDENAVKKIISGE</sequence>
<dbReference type="Gene3D" id="2.40.30.40">
    <property type="entry name" value="Peptidase M42, domain 2"/>
    <property type="match status" value="1"/>
</dbReference>
<dbReference type="EMBL" id="FNGW01000003">
    <property type="protein sequence ID" value="SDL68221.1"/>
    <property type="molecule type" value="Genomic_DNA"/>
</dbReference>
<dbReference type="RefSeq" id="WP_092724748.1">
    <property type="nucleotide sequence ID" value="NZ_FNGW01000003.1"/>
</dbReference>
<keyword evidence="10" id="KW-1185">Reference proteome</keyword>
<dbReference type="PANTHER" id="PTHR32481:SF21">
    <property type="entry name" value="AMINOPEPTIDASE YSDC-RELATED"/>
    <property type="match status" value="1"/>
</dbReference>
<keyword evidence="3" id="KW-0645">Protease</keyword>
<evidence type="ECO:0000256" key="8">
    <source>
        <dbReference type="PIRSR" id="PIRSR001123-2"/>
    </source>
</evidence>
<comment type="cofactor">
    <cofactor evidence="8">
        <name>a divalent metal cation</name>
        <dbReference type="ChEBI" id="CHEBI:60240"/>
    </cofactor>
    <text evidence="8">Binds 2 divalent metal cations per subunit.</text>
</comment>
<comment type="similarity">
    <text evidence="1 6">Belongs to the peptidase M42 family.</text>
</comment>
<evidence type="ECO:0000256" key="6">
    <source>
        <dbReference type="PIRNR" id="PIRNR001123"/>
    </source>
</evidence>
<gene>
    <name evidence="9" type="ORF">SAMN04515677_10333</name>
</gene>
<dbReference type="GO" id="GO:0006508">
    <property type="term" value="P:proteolysis"/>
    <property type="evidence" value="ECO:0007669"/>
    <property type="project" value="UniProtKB-KW"/>
</dbReference>
<feature type="binding site" evidence="8">
    <location>
        <position position="323"/>
    </location>
    <ligand>
        <name>Zn(2+)</name>
        <dbReference type="ChEBI" id="CHEBI:29105"/>
        <label>2</label>
    </ligand>
</feature>
<dbReference type="PIRSF" id="PIRSF001123">
    <property type="entry name" value="PepA_GA"/>
    <property type="match status" value="1"/>
</dbReference>
<dbReference type="AlphaFoldDB" id="A0A1G9M2N0"/>
<dbReference type="InterPro" id="IPR008007">
    <property type="entry name" value="Peptidase_M42"/>
</dbReference>
<dbReference type="Gene3D" id="3.40.630.10">
    <property type="entry name" value="Zn peptidases"/>
    <property type="match status" value="1"/>
</dbReference>
<evidence type="ECO:0000256" key="7">
    <source>
        <dbReference type="PIRSR" id="PIRSR001123-1"/>
    </source>
</evidence>
<feature type="binding site" evidence="8">
    <location>
        <position position="235"/>
    </location>
    <ligand>
        <name>Zn(2+)</name>
        <dbReference type="ChEBI" id="CHEBI:29105"/>
        <label>1</label>
    </ligand>
</feature>
<feature type="binding site" evidence="8">
    <location>
        <position position="65"/>
    </location>
    <ligand>
        <name>Zn(2+)</name>
        <dbReference type="ChEBI" id="CHEBI:29105"/>
        <label>1</label>
    </ligand>
</feature>
<accession>A0A1G9M2N0</accession>
<evidence type="ECO:0000256" key="1">
    <source>
        <dbReference type="ARBA" id="ARBA00006272"/>
    </source>
</evidence>
<dbReference type="InterPro" id="IPR023367">
    <property type="entry name" value="Peptidase_M42_dom2"/>
</dbReference>
<dbReference type="SUPFAM" id="SSF101821">
    <property type="entry name" value="Aminopeptidase/glucanase lid domain"/>
    <property type="match status" value="1"/>
</dbReference>
<feature type="binding site" evidence="8">
    <location>
        <position position="180"/>
    </location>
    <ligand>
        <name>Zn(2+)</name>
        <dbReference type="ChEBI" id="CHEBI:29105"/>
        <label>1</label>
    </ligand>
</feature>
<dbReference type="InterPro" id="IPR051464">
    <property type="entry name" value="Peptidase_M42_aminopept"/>
</dbReference>
<dbReference type="GO" id="GO:0046872">
    <property type="term" value="F:metal ion binding"/>
    <property type="evidence" value="ECO:0007669"/>
    <property type="project" value="UniProtKB-UniRule"/>
</dbReference>
<feature type="binding site" evidence="8">
    <location>
        <position position="180"/>
    </location>
    <ligand>
        <name>Zn(2+)</name>
        <dbReference type="ChEBI" id="CHEBI:29105"/>
        <label>2</label>
    </ligand>
</feature>
<dbReference type="CDD" id="cd05656">
    <property type="entry name" value="M42_Frv"/>
    <property type="match status" value="1"/>
</dbReference>
<proteinExistence type="inferred from homology"/>
<feature type="active site" description="Proton acceptor" evidence="7">
    <location>
        <position position="212"/>
    </location>
</feature>
<evidence type="ECO:0000256" key="2">
    <source>
        <dbReference type="ARBA" id="ARBA00022438"/>
    </source>
</evidence>
<keyword evidence="2" id="KW-0031">Aminopeptidase</keyword>